<dbReference type="EMBL" id="BARS01004036">
    <property type="protein sequence ID" value="GAF72041.1"/>
    <property type="molecule type" value="Genomic_DNA"/>
</dbReference>
<comment type="caution">
    <text evidence="2">The sequence shown here is derived from an EMBL/GenBank/DDBJ whole genome shotgun (WGS) entry which is preliminary data.</text>
</comment>
<evidence type="ECO:0000256" key="1">
    <source>
        <dbReference type="SAM" id="MobiDB-lite"/>
    </source>
</evidence>
<dbReference type="AlphaFoldDB" id="X0SA57"/>
<feature type="region of interest" description="Disordered" evidence="1">
    <location>
        <begin position="85"/>
        <end position="117"/>
    </location>
</feature>
<name>X0SA57_9ZZZZ</name>
<gene>
    <name evidence="2" type="ORF">S01H1_07866</name>
</gene>
<accession>X0SA57</accession>
<proteinExistence type="predicted"/>
<protein>
    <submittedName>
        <fullName evidence="2">Uncharacterized protein</fullName>
    </submittedName>
</protein>
<evidence type="ECO:0000313" key="2">
    <source>
        <dbReference type="EMBL" id="GAF72041.1"/>
    </source>
</evidence>
<reference evidence="2" key="1">
    <citation type="journal article" date="2014" name="Front. Microbiol.">
        <title>High frequency of phylogenetically diverse reductive dehalogenase-homologous genes in deep subseafloor sedimentary metagenomes.</title>
        <authorList>
            <person name="Kawai M."/>
            <person name="Futagami T."/>
            <person name="Toyoda A."/>
            <person name="Takaki Y."/>
            <person name="Nishi S."/>
            <person name="Hori S."/>
            <person name="Arai W."/>
            <person name="Tsubouchi T."/>
            <person name="Morono Y."/>
            <person name="Uchiyama I."/>
            <person name="Ito T."/>
            <person name="Fujiyama A."/>
            <person name="Inagaki F."/>
            <person name="Takami H."/>
        </authorList>
    </citation>
    <scope>NUCLEOTIDE SEQUENCE</scope>
    <source>
        <strain evidence="2">Expedition CK06-06</strain>
    </source>
</reference>
<sequence length="117" mass="12732">MGPLVGAQGNELGIYDNEFCPSFYTFDDFYWNASEIGVQGLHTAPCWAPGPPTGKPFQDEIRIVIVRSGISGTSNHLPVINQLRGIAHRRSPVREGGGTKGMHKSDPQKLMQPEPTG</sequence>
<organism evidence="2">
    <name type="scientific">marine sediment metagenome</name>
    <dbReference type="NCBI Taxonomy" id="412755"/>
    <lineage>
        <taxon>unclassified sequences</taxon>
        <taxon>metagenomes</taxon>
        <taxon>ecological metagenomes</taxon>
    </lineage>
</organism>